<comment type="caution">
    <text evidence="1">The sequence shown here is derived from an EMBL/GenBank/DDBJ whole genome shotgun (WGS) entry which is preliminary data.</text>
</comment>
<reference evidence="2" key="1">
    <citation type="journal article" date="2022" name="Mol. Ecol. Resour.">
        <title>The genomes of chicory, endive, great burdock and yacon provide insights into Asteraceae palaeo-polyploidization history and plant inulin production.</title>
        <authorList>
            <person name="Fan W."/>
            <person name="Wang S."/>
            <person name="Wang H."/>
            <person name="Wang A."/>
            <person name="Jiang F."/>
            <person name="Liu H."/>
            <person name="Zhao H."/>
            <person name="Xu D."/>
            <person name="Zhang Y."/>
        </authorList>
    </citation>
    <scope>NUCLEOTIDE SEQUENCE [LARGE SCALE GENOMIC DNA]</scope>
    <source>
        <strain evidence="2">cv. Yunnan</strain>
    </source>
</reference>
<organism evidence="1 2">
    <name type="scientific">Smallanthus sonchifolius</name>
    <dbReference type="NCBI Taxonomy" id="185202"/>
    <lineage>
        <taxon>Eukaryota</taxon>
        <taxon>Viridiplantae</taxon>
        <taxon>Streptophyta</taxon>
        <taxon>Embryophyta</taxon>
        <taxon>Tracheophyta</taxon>
        <taxon>Spermatophyta</taxon>
        <taxon>Magnoliopsida</taxon>
        <taxon>eudicotyledons</taxon>
        <taxon>Gunneridae</taxon>
        <taxon>Pentapetalae</taxon>
        <taxon>asterids</taxon>
        <taxon>campanulids</taxon>
        <taxon>Asterales</taxon>
        <taxon>Asteraceae</taxon>
        <taxon>Asteroideae</taxon>
        <taxon>Heliantheae alliance</taxon>
        <taxon>Millerieae</taxon>
        <taxon>Smallanthus</taxon>
    </lineage>
</organism>
<dbReference type="Proteomes" id="UP001056120">
    <property type="component" value="Linkage Group LG09"/>
</dbReference>
<evidence type="ECO:0000313" key="1">
    <source>
        <dbReference type="EMBL" id="KAI3804923.1"/>
    </source>
</evidence>
<evidence type="ECO:0000313" key="2">
    <source>
        <dbReference type="Proteomes" id="UP001056120"/>
    </source>
</evidence>
<accession>A0ACB9I9M1</accession>
<sequence length="125" mass="13827">MGSRTLETVAFFVFVSTLLNALVFSTSSDGLVRIRLKKVDSGGTSLYDEDYLKAFIKYGINAVDDLHDSTRRSDIVALKNYRDVQYFGEIGIGTPPQNFTVIFDTGSGNLWIPSLECSSSIMRAL</sequence>
<dbReference type="EMBL" id="CM042026">
    <property type="protein sequence ID" value="KAI3804923.1"/>
    <property type="molecule type" value="Genomic_DNA"/>
</dbReference>
<keyword evidence="2" id="KW-1185">Reference proteome</keyword>
<gene>
    <name evidence="1" type="ORF">L1987_26808</name>
</gene>
<protein>
    <submittedName>
        <fullName evidence="1">Uncharacterized protein</fullName>
    </submittedName>
</protein>
<proteinExistence type="predicted"/>
<reference evidence="1 2" key="2">
    <citation type="journal article" date="2022" name="Mol. Ecol. Resour.">
        <title>The genomes of chicory, endive, great burdock and yacon provide insights into Asteraceae paleo-polyploidization history and plant inulin production.</title>
        <authorList>
            <person name="Fan W."/>
            <person name="Wang S."/>
            <person name="Wang H."/>
            <person name="Wang A."/>
            <person name="Jiang F."/>
            <person name="Liu H."/>
            <person name="Zhao H."/>
            <person name="Xu D."/>
            <person name="Zhang Y."/>
        </authorList>
    </citation>
    <scope>NUCLEOTIDE SEQUENCE [LARGE SCALE GENOMIC DNA]</scope>
    <source>
        <strain evidence="2">cv. Yunnan</strain>
        <tissue evidence="1">Leaves</tissue>
    </source>
</reference>
<name>A0ACB9I9M1_9ASTR</name>